<evidence type="ECO:0000313" key="6">
    <source>
        <dbReference type="EMBL" id="SCV99874.1"/>
    </source>
</evidence>
<evidence type="ECO:0000256" key="4">
    <source>
        <dbReference type="ARBA" id="ARBA00022790"/>
    </source>
</evidence>
<dbReference type="InterPro" id="IPR019585">
    <property type="entry name" value="Rpn7/CSN1"/>
</dbReference>
<name>A0A1G4M7U2_LACFM</name>
<dbReference type="EMBL" id="LT598489">
    <property type="protein sequence ID" value="SCV99874.1"/>
    <property type="molecule type" value="Genomic_DNA"/>
</dbReference>
<comment type="subcellular location">
    <subcellularLocation>
        <location evidence="2">Cytoplasm</location>
    </subcellularLocation>
    <subcellularLocation>
        <location evidence="1">Nucleus</location>
    </subcellularLocation>
</comment>
<gene>
    <name evidence="6" type="ORF">LAFE_0B04412G</name>
</gene>
<dbReference type="PANTHER" id="PTHR14145">
    <property type="entry name" value="26S PROTESOME SUBUNIT 6"/>
    <property type="match status" value="1"/>
</dbReference>
<reference evidence="7" key="1">
    <citation type="submission" date="2016-03" db="EMBL/GenBank/DDBJ databases">
        <authorList>
            <person name="Devillers H."/>
        </authorList>
    </citation>
    <scope>NUCLEOTIDE SEQUENCE [LARGE SCALE GENOMIC DNA]</scope>
</reference>
<dbReference type="GO" id="GO:0005737">
    <property type="term" value="C:cytoplasm"/>
    <property type="evidence" value="ECO:0007669"/>
    <property type="project" value="UniProtKB-SubCell"/>
</dbReference>
<dbReference type="AlphaFoldDB" id="A0A1G4M7U2"/>
<keyword evidence="7" id="KW-1185">Reference proteome</keyword>
<dbReference type="STRING" id="4955.A0A1G4M7U2"/>
<organism evidence="6 7">
    <name type="scientific">Lachancea fermentati</name>
    <name type="common">Zygosaccharomyces fermentati</name>
    <dbReference type="NCBI Taxonomy" id="4955"/>
    <lineage>
        <taxon>Eukaryota</taxon>
        <taxon>Fungi</taxon>
        <taxon>Dikarya</taxon>
        <taxon>Ascomycota</taxon>
        <taxon>Saccharomycotina</taxon>
        <taxon>Saccharomycetes</taxon>
        <taxon>Saccharomycetales</taxon>
        <taxon>Saccharomycetaceae</taxon>
        <taxon>Lachancea</taxon>
    </lineage>
</organism>
<accession>A0A1G4M7U2</accession>
<dbReference type="OrthoDB" id="4033625at2759"/>
<dbReference type="Proteomes" id="UP000190831">
    <property type="component" value="Chromosome B"/>
</dbReference>
<evidence type="ECO:0000256" key="3">
    <source>
        <dbReference type="ARBA" id="ARBA00022490"/>
    </source>
</evidence>
<evidence type="ECO:0000256" key="5">
    <source>
        <dbReference type="ARBA" id="ARBA00023242"/>
    </source>
</evidence>
<dbReference type="Gene3D" id="1.25.40.570">
    <property type="match status" value="1"/>
</dbReference>
<dbReference type="OMA" id="WNTEINE"/>
<keyword evidence="4" id="KW-0736">Signalosome</keyword>
<keyword evidence="3" id="KW-0963">Cytoplasm</keyword>
<evidence type="ECO:0000256" key="1">
    <source>
        <dbReference type="ARBA" id="ARBA00004123"/>
    </source>
</evidence>
<dbReference type="PANTHER" id="PTHR14145:SF2">
    <property type="entry name" value="COP9 SIGNALOSOME COMPLEX SUBUNIT 1"/>
    <property type="match status" value="1"/>
</dbReference>
<evidence type="ECO:0000313" key="7">
    <source>
        <dbReference type="Proteomes" id="UP000190831"/>
    </source>
</evidence>
<proteinExistence type="predicted"/>
<protein>
    <submittedName>
        <fullName evidence="6">LAFE_0B04412g1_1</fullName>
    </submittedName>
</protein>
<dbReference type="GO" id="GO:0008180">
    <property type="term" value="C:COP9 signalosome"/>
    <property type="evidence" value="ECO:0007669"/>
    <property type="project" value="UniProtKB-KW"/>
</dbReference>
<sequence length="421" mass="48849">MNQFVGPILIERVAHLLRKDVATTDEQSECANLALQYWCSVGQPNTPYLQQLIAASKSIPAMNRPNNNYSVQKIDDKNSHILIEQKAISHNFADAISLLEATDIEPSNYFLKLEKILELLILGENWRSIEEIEHRLDGHMKNTCHDISPPEKDAYQRAKLLVSASYFLQGRYFECLKHFINIAQNDESIIRLLIAPMSRPLVTSHELILMISLSILTTIPLDSYETFFHLEELEPFFERSPILIKCLNLLINTSYNKFFKLMKSTINDMCEQSMFLDRQWDTVQSIMRNKVYFFYMRIANKVEIKYLSDTLGIDYDIVNREVNLLISETHLNFNIEGDIICFRSRKEINNILDGIKKTDNMLSGQIETLRKRNEAIRNFIQQSIIDNSTMHQAALIEEGMNVEDIIERTDYDSSEDVDHPI</sequence>
<keyword evidence="5" id="KW-0539">Nucleus</keyword>
<evidence type="ECO:0000256" key="2">
    <source>
        <dbReference type="ARBA" id="ARBA00004496"/>
    </source>
</evidence>